<dbReference type="RefSeq" id="WP_190968486.1">
    <property type="nucleotide sequence ID" value="NZ_JACJTB010000019.1"/>
</dbReference>
<dbReference type="Proteomes" id="UP000603457">
    <property type="component" value="Unassembled WGS sequence"/>
</dbReference>
<keyword evidence="1" id="KW-0472">Membrane</keyword>
<dbReference type="EMBL" id="JACJTB010000019">
    <property type="protein sequence ID" value="MBD2595693.1"/>
    <property type="molecule type" value="Genomic_DNA"/>
</dbReference>
<comment type="caution">
    <text evidence="2">The sequence shown here is derived from an EMBL/GenBank/DDBJ whole genome shotgun (WGS) entry which is preliminary data.</text>
</comment>
<evidence type="ECO:0000256" key="1">
    <source>
        <dbReference type="SAM" id="Phobius"/>
    </source>
</evidence>
<evidence type="ECO:0000313" key="3">
    <source>
        <dbReference type="Proteomes" id="UP000603457"/>
    </source>
</evidence>
<keyword evidence="1" id="KW-0812">Transmembrane</keyword>
<dbReference type="Pfam" id="PF13430">
    <property type="entry name" value="DUF4112"/>
    <property type="match status" value="1"/>
</dbReference>
<dbReference type="InterPro" id="IPR025187">
    <property type="entry name" value="DUF4112"/>
</dbReference>
<keyword evidence="1" id="KW-1133">Transmembrane helix</keyword>
<protein>
    <submittedName>
        <fullName evidence="2">DUF4112 domain-containing protein</fullName>
    </submittedName>
</protein>
<sequence>MPDSSPRFSHIDPDAKAPSLRRLRQLSRVMDKAITIPGTDVSVGLDPLLGLLPVGGDVVGLIFSSYIILEAARLGASKATLGRMILNIIIDSLVGSLPVAGDLFDFAWKSNEYNLKLLEEHLKIPGSTKKADTGFVLVVLVGLLLLGIVLITIPILLISILWRLLTGG</sequence>
<keyword evidence="3" id="KW-1185">Reference proteome</keyword>
<gene>
    <name evidence="2" type="ORF">H6G74_15340</name>
</gene>
<organism evidence="2 3">
    <name type="scientific">Nostoc spongiaeforme FACHB-130</name>
    <dbReference type="NCBI Taxonomy" id="1357510"/>
    <lineage>
        <taxon>Bacteria</taxon>
        <taxon>Bacillati</taxon>
        <taxon>Cyanobacteriota</taxon>
        <taxon>Cyanophyceae</taxon>
        <taxon>Nostocales</taxon>
        <taxon>Nostocaceae</taxon>
        <taxon>Nostoc</taxon>
    </lineage>
</organism>
<dbReference type="PANTHER" id="PTHR35519">
    <property type="entry name" value="MEMBRANE PROTEINS"/>
    <property type="match status" value="1"/>
</dbReference>
<proteinExistence type="predicted"/>
<feature type="transmembrane region" description="Helical" evidence="1">
    <location>
        <begin position="48"/>
        <end position="69"/>
    </location>
</feature>
<feature type="transmembrane region" description="Helical" evidence="1">
    <location>
        <begin position="135"/>
        <end position="162"/>
    </location>
</feature>
<dbReference type="PANTHER" id="PTHR35519:SF2">
    <property type="entry name" value="PH DOMAIN PROTEIN"/>
    <property type="match status" value="1"/>
</dbReference>
<accession>A0ABR8FZ70</accession>
<evidence type="ECO:0000313" key="2">
    <source>
        <dbReference type="EMBL" id="MBD2595693.1"/>
    </source>
</evidence>
<name>A0ABR8FZ70_9NOSO</name>
<reference evidence="2 3" key="1">
    <citation type="journal article" date="2020" name="ISME J.">
        <title>Comparative genomics reveals insights into cyanobacterial evolution and habitat adaptation.</title>
        <authorList>
            <person name="Chen M.Y."/>
            <person name="Teng W.K."/>
            <person name="Zhao L."/>
            <person name="Hu C.X."/>
            <person name="Zhou Y.K."/>
            <person name="Han B.P."/>
            <person name="Song L.R."/>
            <person name="Shu W.S."/>
        </authorList>
    </citation>
    <scope>NUCLEOTIDE SEQUENCE [LARGE SCALE GENOMIC DNA]</scope>
    <source>
        <strain evidence="2 3">FACHB-130</strain>
    </source>
</reference>